<proteinExistence type="predicted"/>
<dbReference type="PANTHER" id="PTHR47245">
    <property type="entry name" value="PEPTIDYLPROLYL ISOMERASE"/>
    <property type="match status" value="1"/>
</dbReference>
<feature type="signal peptide" evidence="3">
    <location>
        <begin position="1"/>
        <end position="17"/>
    </location>
</feature>
<keyword evidence="6" id="KW-1185">Reference proteome</keyword>
<dbReference type="Pfam" id="PF00639">
    <property type="entry name" value="Rotamase"/>
    <property type="match status" value="1"/>
</dbReference>
<dbReference type="PROSITE" id="PS50198">
    <property type="entry name" value="PPIC_PPIASE_2"/>
    <property type="match status" value="1"/>
</dbReference>
<dbReference type="SUPFAM" id="SSF54534">
    <property type="entry name" value="FKBP-like"/>
    <property type="match status" value="1"/>
</dbReference>
<evidence type="ECO:0000313" key="5">
    <source>
        <dbReference type="EMBL" id="MCI2240884.1"/>
    </source>
</evidence>
<dbReference type="InterPro" id="IPR000297">
    <property type="entry name" value="PPIase_PpiC"/>
</dbReference>
<dbReference type="PROSITE" id="PS51257">
    <property type="entry name" value="PROKAR_LIPOPROTEIN"/>
    <property type="match status" value="1"/>
</dbReference>
<dbReference type="EMBL" id="JAJMLW010000001">
    <property type="protein sequence ID" value="MCI2240884.1"/>
    <property type="molecule type" value="Genomic_DNA"/>
</dbReference>
<evidence type="ECO:0000313" key="6">
    <source>
        <dbReference type="Proteomes" id="UP001430755"/>
    </source>
</evidence>
<evidence type="ECO:0000259" key="4">
    <source>
        <dbReference type="PROSITE" id="PS50198"/>
    </source>
</evidence>
<dbReference type="RefSeq" id="WP_242162534.1">
    <property type="nucleotide sequence ID" value="NZ_JAJMLW010000001.1"/>
</dbReference>
<feature type="region of interest" description="Disordered" evidence="2">
    <location>
        <begin position="353"/>
        <end position="383"/>
    </location>
</feature>
<evidence type="ECO:0000256" key="3">
    <source>
        <dbReference type="SAM" id="SignalP"/>
    </source>
</evidence>
<dbReference type="InterPro" id="IPR027304">
    <property type="entry name" value="Trigger_fact/SurA_dom_sf"/>
</dbReference>
<dbReference type="GO" id="GO:0003755">
    <property type="term" value="F:peptidyl-prolyl cis-trans isomerase activity"/>
    <property type="evidence" value="ECO:0007669"/>
    <property type="project" value="UniProtKB-EC"/>
</dbReference>
<name>A0ABS9WDE4_9ACTN</name>
<accession>A0ABS9WDE4</accession>
<keyword evidence="3" id="KW-0732">Signal</keyword>
<feature type="domain" description="PpiC" evidence="4">
    <location>
        <begin position="191"/>
        <end position="284"/>
    </location>
</feature>
<comment type="caution">
    <text evidence="5">The sequence shown here is derived from an EMBL/GenBank/DDBJ whole genome shotgun (WGS) entry which is preliminary data.</text>
</comment>
<feature type="chain" id="PRO_5045758923" evidence="3">
    <location>
        <begin position="18"/>
        <end position="383"/>
    </location>
</feature>
<dbReference type="InterPro" id="IPR023058">
    <property type="entry name" value="PPIase_PpiC_CS"/>
</dbReference>
<sequence>MLKLSHLKRLGVFAVSAALVATMAGCSGGGDGISDTSQGTAATLNGKPIGEKPVTDYIADFRETAQLTDDDAWAQWMVSNGYTPESVREEVINFYADKLLLKQAGEEKGIKIEQSEIDEQLEQAKAMFEDEEKWKEALEQSGMTEEDYIEEVIRTNLLQQKLQDALASEEGNGASDDELLAYLQDSTALLDGAKRSSHILFNAEDRETAEQVLARIKSGELDFAEAAKQYSADSGSAADGGDVGWDVTSSFVTGYQSALTGLEKDQVSDLVESDYGIHIIKCTDVYNVPEGGINDLGQVPEEIVETVRTNMAASTGSTSFYSWYSEYRDAAELDINPMPEKLPYAVDLSQYEAATPEVTEDPGAADAAATEAPTDGTGQASTN</sequence>
<reference evidence="5" key="1">
    <citation type="submission" date="2021-11" db="EMBL/GenBank/DDBJ databases">
        <title>A Novel Adlercreutzia Species, isolated from a Allomyrina dichotoma larva feces.</title>
        <authorList>
            <person name="Suh M.K."/>
        </authorList>
    </citation>
    <scope>NUCLEOTIDE SEQUENCE</scope>
    <source>
        <strain evidence="5">JBNU-10</strain>
    </source>
</reference>
<dbReference type="Gene3D" id="1.10.4030.10">
    <property type="entry name" value="Porin chaperone SurA, peptide-binding domain"/>
    <property type="match status" value="1"/>
</dbReference>
<gene>
    <name evidence="5" type="ORF">LPT13_00730</name>
</gene>
<dbReference type="Gene3D" id="3.10.50.40">
    <property type="match status" value="1"/>
</dbReference>
<dbReference type="InterPro" id="IPR050245">
    <property type="entry name" value="PrsA_foldase"/>
</dbReference>
<keyword evidence="1" id="KW-0697">Rotamase</keyword>
<dbReference type="PROSITE" id="PS01096">
    <property type="entry name" value="PPIC_PPIASE_1"/>
    <property type="match status" value="1"/>
</dbReference>
<keyword evidence="1 5" id="KW-0413">Isomerase</keyword>
<organism evidence="5 6">
    <name type="scientific">Adlercreutzia faecimuris</name>
    <dbReference type="NCBI Taxonomy" id="2897341"/>
    <lineage>
        <taxon>Bacteria</taxon>
        <taxon>Bacillati</taxon>
        <taxon>Actinomycetota</taxon>
        <taxon>Coriobacteriia</taxon>
        <taxon>Eggerthellales</taxon>
        <taxon>Eggerthellaceae</taxon>
        <taxon>Adlercreutzia</taxon>
    </lineage>
</organism>
<dbReference type="Pfam" id="PF13624">
    <property type="entry name" value="SurA_N_3"/>
    <property type="match status" value="1"/>
</dbReference>
<feature type="compositionally biased region" description="Low complexity" evidence="2">
    <location>
        <begin position="361"/>
        <end position="383"/>
    </location>
</feature>
<evidence type="ECO:0000256" key="2">
    <source>
        <dbReference type="SAM" id="MobiDB-lite"/>
    </source>
</evidence>
<evidence type="ECO:0000256" key="1">
    <source>
        <dbReference type="PROSITE-ProRule" id="PRU00278"/>
    </source>
</evidence>
<protein>
    <submittedName>
        <fullName evidence="5">Peptidylprolyl isomerase</fullName>
        <ecNumber evidence="5">5.2.1.8</ecNumber>
    </submittedName>
</protein>
<dbReference type="InterPro" id="IPR046357">
    <property type="entry name" value="PPIase_dom_sf"/>
</dbReference>
<dbReference type="PANTHER" id="PTHR47245:SF2">
    <property type="entry name" value="PEPTIDYL-PROLYL CIS-TRANS ISOMERASE HP_0175-RELATED"/>
    <property type="match status" value="1"/>
</dbReference>
<dbReference type="SUPFAM" id="SSF109998">
    <property type="entry name" value="Triger factor/SurA peptide-binding domain-like"/>
    <property type="match status" value="1"/>
</dbReference>
<dbReference type="Proteomes" id="UP001430755">
    <property type="component" value="Unassembled WGS sequence"/>
</dbReference>
<dbReference type="EC" id="5.2.1.8" evidence="5"/>